<name>A0A2T4C7M0_TRILO</name>
<keyword evidence="2" id="KW-1185">Reference proteome</keyword>
<dbReference type="EMBL" id="KZ679130">
    <property type="protein sequence ID" value="PTB77577.1"/>
    <property type="molecule type" value="Genomic_DNA"/>
</dbReference>
<gene>
    <name evidence="1" type="ORF">M440DRAFT_285072</name>
</gene>
<dbReference type="AlphaFoldDB" id="A0A2T4C7M0"/>
<dbReference type="OrthoDB" id="10629032at2759"/>
<reference evidence="1 2" key="1">
    <citation type="submission" date="2016-07" db="EMBL/GenBank/DDBJ databases">
        <title>Multiple horizontal gene transfer events from other fungi enriched the ability of initially mycotrophic Trichoderma (Ascomycota) to feed on dead plant biomass.</title>
        <authorList>
            <consortium name="DOE Joint Genome Institute"/>
            <person name="Aerts A."/>
            <person name="Atanasova L."/>
            <person name="Chenthamara K."/>
            <person name="Zhang J."/>
            <person name="Grujic M."/>
            <person name="Henrissat B."/>
            <person name="Kuo A."/>
            <person name="Salamov A."/>
            <person name="Lipzen A."/>
            <person name="Labutti K."/>
            <person name="Barry K."/>
            <person name="Miao Y."/>
            <person name="Rahimi M.J."/>
            <person name="Shen Q."/>
            <person name="Grigoriev I.V."/>
            <person name="Kubicek C.P."/>
            <person name="Druzhinina I.S."/>
        </authorList>
    </citation>
    <scope>NUCLEOTIDE SEQUENCE [LARGE SCALE GENOMIC DNA]</scope>
    <source>
        <strain evidence="1 2">ATCC 18648</strain>
    </source>
</reference>
<accession>A0A2T4C7M0</accession>
<protein>
    <submittedName>
        <fullName evidence="1">Uncharacterized protein</fullName>
    </submittedName>
</protein>
<evidence type="ECO:0000313" key="1">
    <source>
        <dbReference type="EMBL" id="PTB77577.1"/>
    </source>
</evidence>
<sequence>MRWHDCHQHDLHLLRPQAVLPLPHVLDDCTRLIETIEPLNIEQSPHKKRHHTISHDPSIQRPVTAKAGSYHDPQQHDLSNTTSATRPKRLFSFSCFPERTSCAIPCFSTTETKHFLQSSQQFFALLGFYGLRSDCLQAILYYYQGSKRTLPLLFVHPSCWIVSI</sequence>
<dbReference type="Proteomes" id="UP000240760">
    <property type="component" value="Unassembled WGS sequence"/>
</dbReference>
<organism evidence="1 2">
    <name type="scientific">Trichoderma longibrachiatum ATCC 18648</name>
    <dbReference type="NCBI Taxonomy" id="983965"/>
    <lineage>
        <taxon>Eukaryota</taxon>
        <taxon>Fungi</taxon>
        <taxon>Dikarya</taxon>
        <taxon>Ascomycota</taxon>
        <taxon>Pezizomycotina</taxon>
        <taxon>Sordariomycetes</taxon>
        <taxon>Hypocreomycetidae</taxon>
        <taxon>Hypocreales</taxon>
        <taxon>Hypocreaceae</taxon>
        <taxon>Trichoderma</taxon>
    </lineage>
</organism>
<proteinExistence type="predicted"/>
<evidence type="ECO:0000313" key="2">
    <source>
        <dbReference type="Proteomes" id="UP000240760"/>
    </source>
</evidence>